<keyword evidence="14" id="KW-0812">Transmembrane</keyword>
<dbReference type="GO" id="GO:0005802">
    <property type="term" value="C:trans-Golgi network"/>
    <property type="evidence" value="ECO:0007669"/>
    <property type="project" value="TreeGrafter"/>
</dbReference>
<dbReference type="PRINTS" id="PR00723">
    <property type="entry name" value="SUBTILISIN"/>
</dbReference>
<feature type="transmembrane region" description="Helical" evidence="14">
    <location>
        <begin position="697"/>
        <end position="720"/>
    </location>
</feature>
<dbReference type="FunFam" id="2.60.120.260:FF:000034">
    <property type="entry name" value="furin isoform X2"/>
    <property type="match status" value="1"/>
</dbReference>
<evidence type="ECO:0000256" key="10">
    <source>
        <dbReference type="ARBA" id="ARBA00023180"/>
    </source>
</evidence>
<evidence type="ECO:0000256" key="8">
    <source>
        <dbReference type="ARBA" id="ARBA00023136"/>
    </source>
</evidence>
<comment type="similarity">
    <text evidence="2">Belongs to the peptidase S8 family. Furin subfamily.</text>
</comment>
<sequence>MRAGGPSPSLVLALALLLCGLRLALALHVYTNSWAVQIRGGAQEAARVARRQRFSFLGPILQGSDYYHLLHRGVTEKSLSPHWGRQLRLKRDPRIHWFEQQTLKRRKRRYVNVVPADPWFYKQWYMNNDVSPDLNVLSAWSSGYTGKGVVVTVLDDGIEKDHPDLSDNFDSKASYDFNDNDPDPQPRYSPNDENRHGTRCAGEVASVANNGVCGTGIAYNAKIGGVRMLDGIVTDIIEAKSLSLNPQHIHIYSASWGPEDDGKTVDGPGMLAMEAFYRGTVNGRGGLGSLYIWASGNGGFHYDNCNCDGYTNSIYTLSVGSTTERGNVPWYSEACASTLTTTYSSGVKNERQIVTTDIRHRCTERHTGTSASAPLAAAIVALALEANPALTWRDLQHLVVRSSNAAHLKADDWVLNGVGRKVSHNYGYGLLDASIMVNLAEKWETVRPQRRCLIQVLSSAQTITSHLVVRKNVTSCAGTPNFIRSLEHIQARVTLSYSRRGDLEISLTSPTGTRSILVAVRPYDTSTRGYRDWSFMTTHSWDEDPQGVWSLELRNKGDYSNNGFLFSFALQLYGTEENMMARKISSSVVSKCLRWTVEGTCEECQEPFYVFEHLCLSYCPPKYFRMRQFINGTQHGRQICAPCHPSCYTCNDRSAYNCTACPPFSNFDEVMHSCSQPLYPHQLTAGLMPSRIHRITALTALIICAPLLMVFLFAGVSWLLNRLILRRQAHVSSSEMTNLQALSEDEAITCGNEAQGFLPVTEPPASSISSSPSLP</sequence>
<proteinExistence type="inferred from homology"/>
<dbReference type="CDD" id="cd00064">
    <property type="entry name" value="FU"/>
    <property type="match status" value="1"/>
</dbReference>
<dbReference type="FunFam" id="3.30.70.850:FF:000001">
    <property type="entry name" value="Proprotein convertase subtilisin/kexin type 5"/>
    <property type="match status" value="1"/>
</dbReference>
<gene>
    <name evidence="18" type="primary">PCSK4</name>
</gene>
<dbReference type="Gene3D" id="3.40.50.200">
    <property type="entry name" value="Peptidase S8/S53 domain"/>
    <property type="match status" value="1"/>
</dbReference>
<feature type="domain" description="P/Homo B" evidence="16">
    <location>
        <begin position="446"/>
        <end position="578"/>
    </location>
</feature>
<dbReference type="GeneID" id="117366236"/>
<evidence type="ECO:0000313" key="18">
    <source>
        <dbReference type="RefSeq" id="XP_033813385.1"/>
    </source>
</evidence>
<dbReference type="PROSITE" id="PS00136">
    <property type="entry name" value="SUBTILASE_ASP"/>
    <property type="match status" value="1"/>
</dbReference>
<dbReference type="InterPro" id="IPR034182">
    <property type="entry name" value="Kexin/furin"/>
</dbReference>
<keyword evidence="14" id="KW-1133">Transmembrane helix</keyword>
<dbReference type="OrthoDB" id="300641at2759"/>
<dbReference type="PROSITE" id="PS51829">
    <property type="entry name" value="P_HOMO_B"/>
    <property type="match status" value="1"/>
</dbReference>
<evidence type="ECO:0000256" key="11">
    <source>
        <dbReference type="PIRSR" id="PIRSR615500-1"/>
    </source>
</evidence>
<dbReference type="RefSeq" id="XP_033813385.1">
    <property type="nucleotide sequence ID" value="XM_033957494.1"/>
</dbReference>
<evidence type="ECO:0000256" key="1">
    <source>
        <dbReference type="ARBA" id="ARBA00004308"/>
    </source>
</evidence>
<name>A0A6P8S557_GEOSA</name>
<keyword evidence="17" id="KW-1185">Reference proteome</keyword>
<dbReference type="SUPFAM" id="SSF52743">
    <property type="entry name" value="Subtilisin-like"/>
    <property type="match status" value="1"/>
</dbReference>
<dbReference type="FunCoup" id="A0A6P8S557">
    <property type="interactions" value="100"/>
</dbReference>
<organism evidence="17 18">
    <name type="scientific">Geotrypetes seraphini</name>
    <name type="common">Gaboon caecilian</name>
    <name type="synonym">Caecilia seraphini</name>
    <dbReference type="NCBI Taxonomy" id="260995"/>
    <lineage>
        <taxon>Eukaryota</taxon>
        <taxon>Metazoa</taxon>
        <taxon>Chordata</taxon>
        <taxon>Craniata</taxon>
        <taxon>Vertebrata</taxon>
        <taxon>Euteleostomi</taxon>
        <taxon>Amphibia</taxon>
        <taxon>Gymnophiona</taxon>
        <taxon>Geotrypetes</taxon>
    </lineage>
</organism>
<dbReference type="SUPFAM" id="SSF54897">
    <property type="entry name" value="Protease propeptides/inhibitors"/>
    <property type="match status" value="1"/>
</dbReference>
<feature type="active site" description="Charge relay system" evidence="11 12">
    <location>
        <position position="370"/>
    </location>
</feature>
<keyword evidence="9" id="KW-0865">Zymogen</keyword>
<dbReference type="GO" id="GO:0016486">
    <property type="term" value="P:peptide hormone processing"/>
    <property type="evidence" value="ECO:0007669"/>
    <property type="project" value="TreeGrafter"/>
</dbReference>
<keyword evidence="8 14" id="KW-0472">Membrane</keyword>
<accession>A0A6P8S557</accession>
<dbReference type="InterPro" id="IPR036852">
    <property type="entry name" value="Peptidase_S8/S53_dom_sf"/>
</dbReference>
<dbReference type="GO" id="GO:0000139">
    <property type="term" value="C:Golgi membrane"/>
    <property type="evidence" value="ECO:0007669"/>
    <property type="project" value="TreeGrafter"/>
</dbReference>
<dbReference type="PROSITE" id="PS51892">
    <property type="entry name" value="SUBTILASE"/>
    <property type="match status" value="1"/>
</dbReference>
<dbReference type="FunFam" id="3.40.50.200:FF:000001">
    <property type="entry name" value="Furin 2, isoform B"/>
    <property type="match status" value="1"/>
</dbReference>
<evidence type="ECO:0000256" key="2">
    <source>
        <dbReference type="ARBA" id="ARBA00005325"/>
    </source>
</evidence>
<evidence type="ECO:0000256" key="13">
    <source>
        <dbReference type="SAM" id="MobiDB-lite"/>
    </source>
</evidence>
<evidence type="ECO:0000256" key="12">
    <source>
        <dbReference type="PROSITE-ProRule" id="PRU01240"/>
    </source>
</evidence>
<evidence type="ECO:0000256" key="3">
    <source>
        <dbReference type="ARBA" id="ARBA00022670"/>
    </source>
</evidence>
<dbReference type="InterPro" id="IPR006212">
    <property type="entry name" value="Furin_repeat"/>
</dbReference>
<dbReference type="SMART" id="SM00261">
    <property type="entry name" value="FU"/>
    <property type="match status" value="1"/>
</dbReference>
<dbReference type="Proteomes" id="UP000515159">
    <property type="component" value="Chromosome 8"/>
</dbReference>
<dbReference type="InterPro" id="IPR023827">
    <property type="entry name" value="Peptidase_S8_Asp-AS"/>
</dbReference>
<evidence type="ECO:0000259" key="16">
    <source>
        <dbReference type="PROSITE" id="PS51829"/>
    </source>
</evidence>
<feature type="chain" id="PRO_5028178260" evidence="15">
    <location>
        <begin position="27"/>
        <end position="775"/>
    </location>
</feature>
<dbReference type="InterPro" id="IPR015500">
    <property type="entry name" value="Peptidase_S8_subtilisin-rel"/>
</dbReference>
<evidence type="ECO:0000256" key="9">
    <source>
        <dbReference type="ARBA" id="ARBA00023145"/>
    </source>
</evidence>
<keyword evidence="5 15" id="KW-0732">Signal</keyword>
<dbReference type="PROSITE" id="PS00137">
    <property type="entry name" value="SUBTILASE_HIS"/>
    <property type="match status" value="1"/>
</dbReference>
<dbReference type="CTD" id="54760"/>
<dbReference type="CDD" id="cd04059">
    <property type="entry name" value="Peptidases_S8_Protein_convertases_Kexins_Furin-like"/>
    <property type="match status" value="1"/>
</dbReference>
<dbReference type="InterPro" id="IPR002884">
    <property type="entry name" value="P_dom"/>
</dbReference>
<keyword evidence="10" id="KW-0325">Glycoprotein</keyword>
<dbReference type="PROSITE" id="PS00138">
    <property type="entry name" value="SUBTILASE_SER"/>
    <property type="match status" value="1"/>
</dbReference>
<feature type="region of interest" description="Disordered" evidence="13">
    <location>
        <begin position="163"/>
        <end position="197"/>
    </location>
</feature>
<dbReference type="InterPro" id="IPR008979">
    <property type="entry name" value="Galactose-bd-like_sf"/>
</dbReference>
<dbReference type="SUPFAM" id="SSF57184">
    <property type="entry name" value="Growth factor receptor domain"/>
    <property type="match status" value="1"/>
</dbReference>
<dbReference type="PANTHER" id="PTHR42884:SF16">
    <property type="entry name" value="PROPROTEIN CONVERTASE SUBTILISIN_KEXIN TYPE 4"/>
    <property type="match status" value="1"/>
</dbReference>
<dbReference type="InterPro" id="IPR032815">
    <property type="entry name" value="S8_pro-domain"/>
</dbReference>
<dbReference type="InterPro" id="IPR022398">
    <property type="entry name" value="Peptidase_S8_His-AS"/>
</dbReference>
<evidence type="ECO:0000256" key="6">
    <source>
        <dbReference type="ARBA" id="ARBA00022801"/>
    </source>
</evidence>
<evidence type="ECO:0000256" key="5">
    <source>
        <dbReference type="ARBA" id="ARBA00022729"/>
    </source>
</evidence>
<dbReference type="KEGG" id="gsh:117366236"/>
<dbReference type="Pfam" id="PF16470">
    <property type="entry name" value="S8_pro-domain"/>
    <property type="match status" value="1"/>
</dbReference>
<comment type="subcellular location">
    <subcellularLocation>
        <location evidence="1">Endomembrane system</location>
    </subcellularLocation>
</comment>
<feature type="signal peptide" evidence="15">
    <location>
        <begin position="1"/>
        <end position="26"/>
    </location>
</feature>
<dbReference type="Gene3D" id="2.10.220.10">
    <property type="entry name" value="Hormone Receptor, Insulin-like Growth Factor Receptor 1, Chain A, domain 2"/>
    <property type="match status" value="1"/>
</dbReference>
<keyword evidence="7 12" id="KW-0720">Serine protease</keyword>
<evidence type="ECO:0000256" key="4">
    <source>
        <dbReference type="ARBA" id="ARBA00022685"/>
    </source>
</evidence>
<dbReference type="AlphaFoldDB" id="A0A6P8S557"/>
<dbReference type="Pfam" id="PF00082">
    <property type="entry name" value="Peptidase_S8"/>
    <property type="match status" value="1"/>
</dbReference>
<dbReference type="Gene3D" id="3.30.70.850">
    <property type="entry name" value="Peptidase S8, pro-domain"/>
    <property type="match status" value="1"/>
</dbReference>
<evidence type="ECO:0000256" key="7">
    <source>
        <dbReference type="ARBA" id="ARBA00022825"/>
    </source>
</evidence>
<evidence type="ECO:0000256" key="14">
    <source>
        <dbReference type="SAM" id="Phobius"/>
    </source>
</evidence>
<keyword evidence="4" id="KW-0165">Cleavage on pair of basic residues</keyword>
<dbReference type="InterPro" id="IPR000209">
    <property type="entry name" value="Peptidase_S8/S53_dom"/>
</dbReference>
<reference evidence="18" key="1">
    <citation type="submission" date="2025-08" db="UniProtKB">
        <authorList>
            <consortium name="RefSeq"/>
        </authorList>
    </citation>
    <scope>IDENTIFICATION</scope>
</reference>
<evidence type="ECO:0000313" key="17">
    <source>
        <dbReference type="Proteomes" id="UP000515159"/>
    </source>
</evidence>
<protein>
    <submittedName>
        <fullName evidence="18">Proprotein convertase subtilisin/kexin type 4 isoform X1</fullName>
    </submittedName>
</protein>
<keyword evidence="3 12" id="KW-0645">Protease</keyword>
<dbReference type="PANTHER" id="PTHR42884">
    <property type="entry name" value="PROPROTEIN CONVERTASE SUBTILISIN/KEXIN-RELATED"/>
    <property type="match status" value="1"/>
</dbReference>
<dbReference type="GO" id="GO:0004252">
    <property type="term" value="F:serine-type endopeptidase activity"/>
    <property type="evidence" value="ECO:0007669"/>
    <property type="project" value="UniProtKB-UniRule"/>
</dbReference>
<dbReference type="InParanoid" id="A0A6P8S557"/>
<dbReference type="SUPFAM" id="SSF49785">
    <property type="entry name" value="Galactose-binding domain-like"/>
    <property type="match status" value="1"/>
</dbReference>
<keyword evidence="6 12" id="KW-0378">Hydrolase</keyword>
<feature type="active site" description="Charge relay system" evidence="11 12">
    <location>
        <position position="155"/>
    </location>
</feature>
<dbReference type="InterPro" id="IPR038466">
    <property type="entry name" value="S8_pro-domain_sf"/>
</dbReference>
<dbReference type="InterPro" id="IPR023828">
    <property type="entry name" value="Peptidase_S8_Ser-AS"/>
</dbReference>
<evidence type="ECO:0000256" key="15">
    <source>
        <dbReference type="SAM" id="SignalP"/>
    </source>
</evidence>
<feature type="active site" description="Charge relay system" evidence="11 12">
    <location>
        <position position="196"/>
    </location>
</feature>
<dbReference type="InterPro" id="IPR009030">
    <property type="entry name" value="Growth_fac_rcpt_cys_sf"/>
</dbReference>
<dbReference type="Pfam" id="PF01483">
    <property type="entry name" value="P_proprotein"/>
    <property type="match status" value="1"/>
</dbReference>
<dbReference type="Gene3D" id="2.60.120.260">
    <property type="entry name" value="Galactose-binding domain-like"/>
    <property type="match status" value="1"/>
</dbReference>